<accession>A0ACC2HQA2</accession>
<evidence type="ECO:0000313" key="2">
    <source>
        <dbReference type="Proteomes" id="UP001153334"/>
    </source>
</evidence>
<gene>
    <name evidence="1" type="ORF">ONZ43_g7508</name>
</gene>
<evidence type="ECO:0000313" key="1">
    <source>
        <dbReference type="EMBL" id="KAJ8105229.1"/>
    </source>
</evidence>
<dbReference type="EMBL" id="JAPESX010003309">
    <property type="protein sequence ID" value="KAJ8105229.1"/>
    <property type="molecule type" value="Genomic_DNA"/>
</dbReference>
<organism evidence="1 2">
    <name type="scientific">Nemania bipapillata</name>
    <dbReference type="NCBI Taxonomy" id="110536"/>
    <lineage>
        <taxon>Eukaryota</taxon>
        <taxon>Fungi</taxon>
        <taxon>Dikarya</taxon>
        <taxon>Ascomycota</taxon>
        <taxon>Pezizomycotina</taxon>
        <taxon>Sordariomycetes</taxon>
        <taxon>Xylariomycetidae</taxon>
        <taxon>Xylariales</taxon>
        <taxon>Xylariaceae</taxon>
        <taxon>Nemania</taxon>
    </lineage>
</organism>
<sequence length="87" mass="9539">MNKVLLKNISLVGIHWGAYAKFERESIPVVWEGIRKLIEEGKFKGTVFTDKEFVGLGTIPDALIALGGRETWGKVVVKVPQSGGSKL</sequence>
<protein>
    <submittedName>
        <fullName evidence="1">Uncharacterized protein</fullName>
    </submittedName>
</protein>
<proteinExistence type="predicted"/>
<name>A0ACC2HQA2_9PEZI</name>
<comment type="caution">
    <text evidence="1">The sequence shown here is derived from an EMBL/GenBank/DDBJ whole genome shotgun (WGS) entry which is preliminary data.</text>
</comment>
<dbReference type="Proteomes" id="UP001153334">
    <property type="component" value="Unassembled WGS sequence"/>
</dbReference>
<keyword evidence="2" id="KW-1185">Reference proteome</keyword>
<reference evidence="1" key="1">
    <citation type="submission" date="2022-11" db="EMBL/GenBank/DDBJ databases">
        <title>Genome Sequence of Nemania bipapillata.</title>
        <authorList>
            <person name="Buettner E."/>
        </authorList>
    </citation>
    <scope>NUCLEOTIDE SEQUENCE</scope>
    <source>
        <strain evidence="1">CP14</strain>
    </source>
</reference>